<reference evidence="1" key="1">
    <citation type="submission" date="2018-05" db="EMBL/GenBank/DDBJ databases">
        <authorList>
            <person name="Lanie J.A."/>
            <person name="Ng W.-L."/>
            <person name="Kazmierczak K.M."/>
            <person name="Andrzejewski T.M."/>
            <person name="Davidsen T.M."/>
            <person name="Wayne K.J."/>
            <person name="Tettelin H."/>
            <person name="Glass J.I."/>
            <person name="Rusch D."/>
            <person name="Podicherti R."/>
            <person name="Tsui H.-C.T."/>
            <person name="Winkler M.E."/>
        </authorList>
    </citation>
    <scope>NUCLEOTIDE SEQUENCE</scope>
</reference>
<organism evidence="1">
    <name type="scientific">marine metagenome</name>
    <dbReference type="NCBI Taxonomy" id="408172"/>
    <lineage>
        <taxon>unclassified sequences</taxon>
        <taxon>metagenomes</taxon>
        <taxon>ecological metagenomes</taxon>
    </lineage>
</organism>
<dbReference type="EMBL" id="UINC01211966">
    <property type="protein sequence ID" value="SVE36090.1"/>
    <property type="molecule type" value="Genomic_DNA"/>
</dbReference>
<gene>
    <name evidence="1" type="ORF">METZ01_LOCUS488944</name>
</gene>
<sequence>MLNNASGTCFFANENQLKERLGEEIFW</sequence>
<name>A0A383CVM5_9ZZZZ</name>
<evidence type="ECO:0000313" key="1">
    <source>
        <dbReference type="EMBL" id="SVE36090.1"/>
    </source>
</evidence>
<accession>A0A383CVM5</accession>
<feature type="non-terminal residue" evidence="1">
    <location>
        <position position="27"/>
    </location>
</feature>
<dbReference type="AlphaFoldDB" id="A0A383CVM5"/>
<proteinExistence type="predicted"/>
<protein>
    <submittedName>
        <fullName evidence="1">Uncharacterized protein</fullName>
    </submittedName>
</protein>